<reference evidence="4" key="1">
    <citation type="journal article" date="2023" name="Mol. Phylogenet. Evol.">
        <title>Genome-scale phylogeny and comparative genomics of the fungal order Sordariales.</title>
        <authorList>
            <person name="Hensen N."/>
            <person name="Bonometti L."/>
            <person name="Westerberg I."/>
            <person name="Brannstrom I.O."/>
            <person name="Guillou S."/>
            <person name="Cros-Aarteil S."/>
            <person name="Calhoun S."/>
            <person name="Haridas S."/>
            <person name="Kuo A."/>
            <person name="Mondo S."/>
            <person name="Pangilinan J."/>
            <person name="Riley R."/>
            <person name="LaButti K."/>
            <person name="Andreopoulos B."/>
            <person name="Lipzen A."/>
            <person name="Chen C."/>
            <person name="Yan M."/>
            <person name="Daum C."/>
            <person name="Ng V."/>
            <person name="Clum A."/>
            <person name="Steindorff A."/>
            <person name="Ohm R.A."/>
            <person name="Martin F."/>
            <person name="Silar P."/>
            <person name="Natvig D.O."/>
            <person name="Lalanne C."/>
            <person name="Gautier V."/>
            <person name="Ament-Velasquez S.L."/>
            <person name="Kruys A."/>
            <person name="Hutchinson M.I."/>
            <person name="Powell A.J."/>
            <person name="Barry K."/>
            <person name="Miller A.N."/>
            <person name="Grigoriev I.V."/>
            <person name="Debuchy R."/>
            <person name="Gladieux P."/>
            <person name="Hiltunen Thoren M."/>
            <person name="Johannesson H."/>
        </authorList>
    </citation>
    <scope>NUCLEOTIDE SEQUENCE [LARGE SCALE GENOMIC DNA]</scope>
    <source>
        <strain evidence="4">CBS 340.73</strain>
    </source>
</reference>
<dbReference type="PANTHER" id="PTHR35391">
    <property type="entry name" value="C2H2-TYPE DOMAIN-CONTAINING PROTEIN-RELATED"/>
    <property type="match status" value="1"/>
</dbReference>
<dbReference type="InterPro" id="IPR046497">
    <property type="entry name" value="DUF6590"/>
</dbReference>
<protein>
    <recommendedName>
        <fullName evidence="2">DUF6590 domain-containing protein</fullName>
    </recommendedName>
</protein>
<organism evidence="3 4">
    <name type="scientific">Diplogelasinospora grovesii</name>
    <dbReference type="NCBI Taxonomy" id="303347"/>
    <lineage>
        <taxon>Eukaryota</taxon>
        <taxon>Fungi</taxon>
        <taxon>Dikarya</taxon>
        <taxon>Ascomycota</taxon>
        <taxon>Pezizomycotina</taxon>
        <taxon>Sordariomycetes</taxon>
        <taxon>Sordariomycetidae</taxon>
        <taxon>Sordariales</taxon>
        <taxon>Diplogelasinosporaceae</taxon>
        <taxon>Diplogelasinospora</taxon>
    </lineage>
</organism>
<evidence type="ECO:0000256" key="1">
    <source>
        <dbReference type="SAM" id="MobiDB-lite"/>
    </source>
</evidence>
<dbReference type="AlphaFoldDB" id="A0AAN6N7X3"/>
<feature type="compositionally biased region" description="Basic residues" evidence="1">
    <location>
        <begin position="280"/>
        <end position="291"/>
    </location>
</feature>
<accession>A0AAN6N7X3</accession>
<feature type="compositionally biased region" description="Basic and acidic residues" evidence="1">
    <location>
        <begin position="157"/>
        <end position="173"/>
    </location>
</feature>
<feature type="compositionally biased region" description="Pro residues" evidence="1">
    <location>
        <begin position="303"/>
        <end position="312"/>
    </location>
</feature>
<feature type="region of interest" description="Disordered" evidence="1">
    <location>
        <begin position="73"/>
        <end position="95"/>
    </location>
</feature>
<gene>
    <name evidence="3" type="ORF">QBC46DRAFT_118380</name>
</gene>
<feature type="compositionally biased region" description="Polar residues" evidence="1">
    <location>
        <begin position="112"/>
        <end position="132"/>
    </location>
</feature>
<sequence length="601" mass="67142">MSSIRNDNWTDWTDWNWSPADNARYRARQNIRSGDFEYDFDYGHGPPVGEPTAPRGDSVDGLVDDFAHASIQDQPFGQYSSRGHQELSYGQNESYGQDTACGGNMAAYTWQSRPTGPATSTARSPYSTTPRQDYTAPPSKGKGKSTEVPAKHSKSRGLREKERDRDVAKEKAPSSKKHRPKPGKGQSEDPGDQSAATMEPFYRPGELGEGDGPNPGYEAEFRDPSQSVEPAVGSSPGEAVFSTGTGLETGYVPYQQGSSQSYADHDEAYNEQYAQQDHHGSRHAKSQKPGKQRKDQPAFNYPQPAPFTPPENPTEEQQHEDEYEALMAQADGYGTGDILDPGQPSSSMPSVADYSAPYGDHDEDEPGQQTPRATSPLAGGIAIRHYPASIITGDPLNTGSSEMLDQRYTVEPSSRFQPGEVFKILWSEPLGSGRNEHMTECEERSVLGEKFYISFRRFIIVASDEGHSSCIPILTYERRGCTKRGVKPRKHGIVYHLGGRPRMLENEPELGFVPVRLELDYQSEKLAKESRVNYSKLVTVEHNVKVFFIGRIVSADYPIVVAAVDKCWGEKIREQTQQRPIVHRQPRDHRDSRHRDRDRRR</sequence>
<dbReference type="EMBL" id="MU853791">
    <property type="protein sequence ID" value="KAK3940779.1"/>
    <property type="molecule type" value="Genomic_DNA"/>
</dbReference>
<dbReference type="PANTHER" id="PTHR35391:SF5">
    <property type="entry name" value="DUF6590 DOMAIN-CONTAINING PROTEIN"/>
    <property type="match status" value="1"/>
</dbReference>
<dbReference type="Pfam" id="PF20233">
    <property type="entry name" value="DUF6590"/>
    <property type="match status" value="1"/>
</dbReference>
<name>A0AAN6N7X3_9PEZI</name>
<evidence type="ECO:0000259" key="2">
    <source>
        <dbReference type="Pfam" id="PF20233"/>
    </source>
</evidence>
<feature type="region of interest" description="Disordered" evidence="1">
    <location>
        <begin position="575"/>
        <end position="601"/>
    </location>
</feature>
<dbReference type="Proteomes" id="UP001303473">
    <property type="component" value="Unassembled WGS sequence"/>
</dbReference>
<feature type="region of interest" description="Disordered" evidence="1">
    <location>
        <begin position="112"/>
        <end position="375"/>
    </location>
</feature>
<evidence type="ECO:0000313" key="3">
    <source>
        <dbReference type="EMBL" id="KAK3940779.1"/>
    </source>
</evidence>
<proteinExistence type="predicted"/>
<keyword evidence="4" id="KW-1185">Reference proteome</keyword>
<feature type="region of interest" description="Disordered" evidence="1">
    <location>
        <begin position="42"/>
        <end position="61"/>
    </location>
</feature>
<comment type="caution">
    <text evidence="3">The sequence shown here is derived from an EMBL/GenBank/DDBJ whole genome shotgun (WGS) entry which is preliminary data.</text>
</comment>
<evidence type="ECO:0000313" key="4">
    <source>
        <dbReference type="Proteomes" id="UP001303473"/>
    </source>
</evidence>
<feature type="domain" description="DUF6590" evidence="2">
    <location>
        <begin position="414"/>
        <end position="560"/>
    </location>
</feature>